<evidence type="ECO:0000256" key="2">
    <source>
        <dbReference type="ARBA" id="ARBA00022475"/>
    </source>
</evidence>
<dbReference type="RefSeq" id="WP_378162846.1">
    <property type="nucleotide sequence ID" value="NZ_JBHSBU010000001.1"/>
</dbReference>
<keyword evidence="2" id="KW-1003">Cell membrane</keyword>
<evidence type="ECO:0000256" key="3">
    <source>
        <dbReference type="ARBA" id="ARBA00022692"/>
    </source>
</evidence>
<comment type="caution">
    <text evidence="7">The sequence shown here is derived from an EMBL/GenBank/DDBJ whole genome shotgun (WGS) entry which is preliminary data.</text>
</comment>
<protein>
    <submittedName>
        <fullName evidence="7">Bax inhibitor-1/YccA family protein</fullName>
    </submittedName>
</protein>
<feature type="transmembrane region" description="Helical" evidence="6">
    <location>
        <begin position="30"/>
        <end position="50"/>
    </location>
</feature>
<proteinExistence type="inferred from homology"/>
<keyword evidence="8" id="KW-1185">Reference proteome</keyword>
<dbReference type="CDD" id="cd10433">
    <property type="entry name" value="YccA_like"/>
    <property type="match status" value="1"/>
</dbReference>
<evidence type="ECO:0000313" key="8">
    <source>
        <dbReference type="Proteomes" id="UP001595791"/>
    </source>
</evidence>
<feature type="transmembrane region" description="Helical" evidence="6">
    <location>
        <begin position="82"/>
        <end position="102"/>
    </location>
</feature>
<feature type="transmembrane region" description="Helical" evidence="6">
    <location>
        <begin position="199"/>
        <end position="223"/>
    </location>
</feature>
<gene>
    <name evidence="7" type="ORF">ACFOW7_07840</name>
</gene>
<organism evidence="7 8">
    <name type="scientific">Chitinimonas lacunae</name>
    <dbReference type="NCBI Taxonomy" id="1963018"/>
    <lineage>
        <taxon>Bacteria</taxon>
        <taxon>Pseudomonadati</taxon>
        <taxon>Pseudomonadota</taxon>
        <taxon>Betaproteobacteria</taxon>
        <taxon>Neisseriales</taxon>
        <taxon>Chitinibacteraceae</taxon>
        <taxon>Chitinimonas</taxon>
    </lineage>
</organism>
<evidence type="ECO:0000256" key="1">
    <source>
        <dbReference type="ARBA" id="ARBA00004651"/>
    </source>
</evidence>
<evidence type="ECO:0000256" key="4">
    <source>
        <dbReference type="ARBA" id="ARBA00022989"/>
    </source>
</evidence>
<evidence type="ECO:0000256" key="5">
    <source>
        <dbReference type="ARBA" id="ARBA00023136"/>
    </source>
</evidence>
<feature type="transmembrane region" description="Helical" evidence="6">
    <location>
        <begin position="169"/>
        <end position="187"/>
    </location>
</feature>
<reference evidence="8" key="1">
    <citation type="journal article" date="2019" name="Int. J. Syst. Evol. Microbiol.">
        <title>The Global Catalogue of Microorganisms (GCM) 10K type strain sequencing project: providing services to taxonomists for standard genome sequencing and annotation.</title>
        <authorList>
            <consortium name="The Broad Institute Genomics Platform"/>
            <consortium name="The Broad Institute Genome Sequencing Center for Infectious Disease"/>
            <person name="Wu L."/>
            <person name="Ma J."/>
        </authorList>
    </citation>
    <scope>NUCLEOTIDE SEQUENCE [LARGE SCALE GENOMIC DNA]</scope>
    <source>
        <strain evidence="8">LMG 29894</strain>
    </source>
</reference>
<sequence length="230" mass="25010">MQPQWQTATHGQGYSGDVAESRNKVLRNTYLMLALTMIPTALGAWAGTAMQFAMRGWTGLIVFLVVSFGMFYAISKTKHSPLGVVLLLAYTGFMGLWLSQILQVALKFSNGAQLIGLAAAGTGTIFFTLATLATVIKKDLSFMSKFLFVGVILLMLTAVANIFLQLPALSLAISAIAVLIFSAYILYDVSQIVNGGETNYVWATLQLYLDIYNVFTSLLHLLMSLGGERD</sequence>
<dbReference type="PANTHER" id="PTHR23291:SF115">
    <property type="entry name" value="MODULATOR OF FTSH PROTEASE YCCA"/>
    <property type="match status" value="1"/>
</dbReference>
<dbReference type="Pfam" id="PF01027">
    <property type="entry name" value="Bax1-I"/>
    <property type="match status" value="1"/>
</dbReference>
<keyword evidence="4 6" id="KW-1133">Transmembrane helix</keyword>
<comment type="subcellular location">
    <subcellularLocation>
        <location evidence="1">Cell membrane</location>
        <topology evidence="1">Multi-pass membrane protein</topology>
    </subcellularLocation>
</comment>
<dbReference type="InterPro" id="IPR006214">
    <property type="entry name" value="Bax_inhibitor_1-related"/>
</dbReference>
<feature type="transmembrane region" description="Helical" evidence="6">
    <location>
        <begin position="146"/>
        <end position="163"/>
    </location>
</feature>
<name>A0ABV8MNI4_9NEIS</name>
<evidence type="ECO:0000256" key="6">
    <source>
        <dbReference type="RuleBase" id="RU004379"/>
    </source>
</evidence>
<accession>A0ABV8MNI4</accession>
<keyword evidence="5 6" id="KW-0472">Membrane</keyword>
<dbReference type="EMBL" id="JBHSBU010000001">
    <property type="protein sequence ID" value="MFC4159267.1"/>
    <property type="molecule type" value="Genomic_DNA"/>
</dbReference>
<keyword evidence="3 6" id="KW-0812">Transmembrane</keyword>
<dbReference type="PANTHER" id="PTHR23291">
    <property type="entry name" value="BAX INHIBITOR-RELATED"/>
    <property type="match status" value="1"/>
</dbReference>
<comment type="similarity">
    <text evidence="6">Belongs to the BI1 family.</text>
</comment>
<feature type="transmembrane region" description="Helical" evidence="6">
    <location>
        <begin position="56"/>
        <end position="75"/>
    </location>
</feature>
<evidence type="ECO:0000313" key="7">
    <source>
        <dbReference type="EMBL" id="MFC4159267.1"/>
    </source>
</evidence>
<dbReference type="Proteomes" id="UP001595791">
    <property type="component" value="Unassembled WGS sequence"/>
</dbReference>
<feature type="transmembrane region" description="Helical" evidence="6">
    <location>
        <begin position="114"/>
        <end position="134"/>
    </location>
</feature>